<dbReference type="EMBL" id="JABMIG020000118">
    <property type="protein sequence ID" value="KAL3791102.1"/>
    <property type="molecule type" value="Genomic_DNA"/>
</dbReference>
<protein>
    <recommendedName>
        <fullName evidence="3">Altered inheritance of mitochondria protein 24, mitochondrial</fullName>
    </recommendedName>
</protein>
<evidence type="ECO:0000313" key="1">
    <source>
        <dbReference type="EMBL" id="KAL3791102.1"/>
    </source>
</evidence>
<evidence type="ECO:0000313" key="2">
    <source>
        <dbReference type="Proteomes" id="UP001516023"/>
    </source>
</evidence>
<organism evidence="1 2">
    <name type="scientific">Cyclotella cryptica</name>
    <dbReference type="NCBI Taxonomy" id="29204"/>
    <lineage>
        <taxon>Eukaryota</taxon>
        <taxon>Sar</taxon>
        <taxon>Stramenopiles</taxon>
        <taxon>Ochrophyta</taxon>
        <taxon>Bacillariophyta</taxon>
        <taxon>Coscinodiscophyceae</taxon>
        <taxon>Thalassiosirophycidae</taxon>
        <taxon>Stephanodiscales</taxon>
        <taxon>Stephanodiscaceae</taxon>
        <taxon>Cyclotella</taxon>
    </lineage>
</organism>
<accession>A0ABD3PTF1</accession>
<keyword evidence="2" id="KW-1185">Reference proteome</keyword>
<dbReference type="Proteomes" id="UP001516023">
    <property type="component" value="Unassembled WGS sequence"/>
</dbReference>
<sequence length="250" mass="26593">MVLSTPSKSQSMIPFTSVRLHPLMFSDDSHYVIHAPKGRESAIHLYMSSSLNMTAGEIFGGDLEGEGDETQGRGNLTGVGVIVGSDSRAVFYDGATVRGGNHLADALEVADAPEFSTYYHSRKGGDAVVGLYFGSLITIKGGNFIGGRGPSMNGHSLHIAYEAQVYGGSFQGSFLARDRGAIVLHGCLSRVGNRLLGHLEQGDRVNLQIVEETGGAVIVEAPKQIETCSKYKKKSSGESIRLGAFTVLKL</sequence>
<name>A0ABD3PTF1_9STRA</name>
<reference evidence="1 2" key="1">
    <citation type="journal article" date="2020" name="G3 (Bethesda)">
        <title>Improved Reference Genome for Cyclotella cryptica CCMP332, a Model for Cell Wall Morphogenesis, Salinity Adaptation, and Lipid Production in Diatoms (Bacillariophyta).</title>
        <authorList>
            <person name="Roberts W.R."/>
            <person name="Downey K.M."/>
            <person name="Ruck E.C."/>
            <person name="Traller J.C."/>
            <person name="Alverson A.J."/>
        </authorList>
    </citation>
    <scope>NUCLEOTIDE SEQUENCE [LARGE SCALE GENOMIC DNA]</scope>
    <source>
        <strain evidence="1 2">CCMP332</strain>
    </source>
</reference>
<evidence type="ECO:0008006" key="3">
    <source>
        <dbReference type="Google" id="ProtNLM"/>
    </source>
</evidence>
<gene>
    <name evidence="1" type="ORF">HJC23_012087</name>
</gene>
<proteinExistence type="predicted"/>
<comment type="caution">
    <text evidence="1">The sequence shown here is derived from an EMBL/GenBank/DDBJ whole genome shotgun (WGS) entry which is preliminary data.</text>
</comment>
<dbReference type="AlphaFoldDB" id="A0ABD3PTF1"/>